<evidence type="ECO:0000313" key="3">
    <source>
        <dbReference type="Proteomes" id="UP000219901"/>
    </source>
</evidence>
<comment type="caution">
    <text evidence="2">The sequence shown here is derived from an EMBL/GenBank/DDBJ whole genome shotgun (WGS) entry which is preliminary data.</text>
</comment>
<keyword evidence="1" id="KW-0472">Membrane</keyword>
<protein>
    <submittedName>
        <fullName evidence="2">Uncharacterized protein</fullName>
    </submittedName>
</protein>
<keyword evidence="1" id="KW-0812">Transmembrane</keyword>
<dbReference type="AlphaFoldDB" id="A0A2A7A0F6"/>
<dbReference type="EMBL" id="NMTV01000047">
    <property type="protein sequence ID" value="PDX72502.1"/>
    <property type="molecule type" value="Genomic_DNA"/>
</dbReference>
<sequence length="63" mass="7080">MQRRFLRKRGAYGGRPCSPRGAVAQRLRGYGWRSEKSVKAIAPTGAALAFLCFDFFFRIVKGV</sequence>
<dbReference type="Proteomes" id="UP000219901">
    <property type="component" value="Unassembled WGS sequence"/>
</dbReference>
<name>A0A2A7A0F6_9FIRM</name>
<keyword evidence="1" id="KW-1133">Transmembrane helix</keyword>
<accession>A0A2A7A0F6</accession>
<reference evidence="2 3" key="1">
    <citation type="journal article" date="2017" name="Front. Microbiol.">
        <title>New Insights into the Diversity of the Genus Faecalibacterium.</title>
        <authorList>
            <person name="Benevides L."/>
            <person name="Burman S."/>
            <person name="Martin R."/>
            <person name="Robert V."/>
            <person name="Thomas M."/>
            <person name="Miquel S."/>
            <person name="Chain F."/>
            <person name="Sokol H."/>
            <person name="Bermudez-Humaran L.G."/>
            <person name="Morrison M."/>
            <person name="Langella P."/>
            <person name="Azevedo V.A."/>
            <person name="Chatel J.M."/>
            <person name="Soares S."/>
        </authorList>
    </citation>
    <scope>NUCLEOTIDE SEQUENCE [LARGE SCALE GENOMIC DNA]</scope>
    <source>
        <strain evidence="2 3">CNCM I 4546</strain>
    </source>
</reference>
<evidence type="ECO:0000313" key="2">
    <source>
        <dbReference type="EMBL" id="PDX72502.1"/>
    </source>
</evidence>
<proteinExistence type="predicted"/>
<feature type="transmembrane region" description="Helical" evidence="1">
    <location>
        <begin position="40"/>
        <end position="60"/>
    </location>
</feature>
<gene>
    <name evidence="2" type="ORF">CGS55_08330</name>
</gene>
<evidence type="ECO:0000256" key="1">
    <source>
        <dbReference type="SAM" id="Phobius"/>
    </source>
</evidence>
<organism evidence="2 3">
    <name type="scientific">Faecalibacterium prausnitzii</name>
    <dbReference type="NCBI Taxonomy" id="853"/>
    <lineage>
        <taxon>Bacteria</taxon>
        <taxon>Bacillati</taxon>
        <taxon>Bacillota</taxon>
        <taxon>Clostridia</taxon>
        <taxon>Eubacteriales</taxon>
        <taxon>Oscillospiraceae</taxon>
        <taxon>Faecalibacterium</taxon>
    </lineage>
</organism>